<dbReference type="GO" id="GO:0035091">
    <property type="term" value="F:phosphatidylinositol binding"/>
    <property type="evidence" value="ECO:0007669"/>
    <property type="project" value="TreeGrafter"/>
</dbReference>
<feature type="compositionally biased region" description="Low complexity" evidence="2">
    <location>
        <begin position="973"/>
        <end position="1013"/>
    </location>
</feature>
<dbReference type="PANTHER" id="PTHR22775:SF3">
    <property type="entry name" value="SORTING NEXIN-13"/>
    <property type="match status" value="1"/>
</dbReference>
<keyword evidence="3" id="KW-0812">Transmembrane</keyword>
<dbReference type="PANTHER" id="PTHR22775">
    <property type="entry name" value="SORTING NEXIN"/>
    <property type="match status" value="1"/>
</dbReference>
<proteinExistence type="inferred from homology"/>
<feature type="region of interest" description="Disordered" evidence="2">
    <location>
        <begin position="1"/>
        <end position="31"/>
    </location>
</feature>
<dbReference type="SMART" id="SM00313">
    <property type="entry name" value="PXA"/>
    <property type="match status" value="1"/>
</dbReference>
<sequence length="1312" mass="136421">MDSPQQKDMPASWAAPAPASPSGTAAPPLTLPFDIPPQVTQAVALVSSSMAASPKSAATAAALLLTLLAFPKLFFPLALFALGAGASAAYLYLFLLADDRHSDDTEHDDQSAASHLINEEGDRTSRPSTKSSRRAPSRSASRRASLLRRHSFQHPPPPLPTASTLHPSIGGPAALIESVALDLDAHGPLDLTVSTLRDLIIRDFVQSWFATSLAAPGPGAHRFPTAIAISINTLAMKLKARLLARGTADLLVDLTTRAAGDLVAHLRMVHPVIAGVPIVGSKVQDKVTEYANRKPGSAVSRAINPDEHAKGVRRVAERLLKGLLPVQDAHSPIVYPIVEEIVCTSVLWPVVNMVSDPHFINGLIVGALDGSTSSNDVSVAPERPVELNVRIIQTRAHNEALKMLAEQDGMQFYFTVLFRGAEKRVDAHAFGEDGSSPASFVFDTNCPFSLKSPLLATDTTILQLCRSSTTSGTQAVVAEALVPLVELPHVGWTPFYDLGAEGDDLVPVVELWIELETAESESLSSAKSPEATPALPSTELVSQQESAGVAPAAESEPCSTPAASPLSPLPSPPSTPPRESSESPTERALTPPLPAAQPEDEPVEIAPAPRKDLIDLAHTLSALTLSTLVSSSNLTASFKTHLQSCSPNPQLATHQLAFLAAAAHYAQFTSLLDPSDPQSRAAIQQEAYDVFDTYFSRKLPVLPSGLAQALEERIVLDPTPSLFDPAAKLVGDQLQAYVDAFARAQLQSVRAKMTDTELIATCTTASATPAHRHHRSPSVSLDDRPRWTPVIEDTAALAVKHAQLIEGKCSTLDLGFAASCLNTMQMQLVVLERLLAHAMMQSGDGAEAEERVSRLMMGKSRVECGLMALEPIVFGSGAGGFASLAAMDAAPQTAATGVAKSAVVGGGIVGGLTSGAQSIKAGVGTTAAKSVLGVKNAIKGVGKGSLSMTSKFMKRKVSNLSLASTGAGGGGPSASASTSPTASVSPSVPGTPAPSVASSIRSVPSSPPTSRARLSSISSTFSASSATLLSSAASSISESGQQFLAKVPSALTSSVESITSSSMSVATSVASTLTLSSTAPVLSSVAAAAAPLPTSSPKKQPAMMTASPTSASPPPIQPTTFSVSPGTSPTSAAITVLDQTSTGPSTLSTIQADALIESTLAILKQVFALDGTLRARIFSIITQVLRPTLASHIQSQFVHLLDRVSDPQVLAQALESALLDPLWPNGTWHANVPGHVPAAPVADEEKEKVAARARELVEAALPEVVARVLGKNNAASGVRATFGMLQVGALNKGLVVDLLETLAEVIVPEELE</sequence>
<dbReference type="Gene3D" id="1.10.167.10">
    <property type="entry name" value="Regulator of G-protein Signalling 4, domain 2"/>
    <property type="match status" value="1"/>
</dbReference>
<feature type="compositionally biased region" description="Low complexity" evidence="2">
    <location>
        <begin position="1091"/>
        <end position="1110"/>
    </location>
</feature>
<evidence type="ECO:0000256" key="1">
    <source>
        <dbReference type="ARBA" id="ARBA00010883"/>
    </source>
</evidence>
<dbReference type="PROSITE" id="PS51207">
    <property type="entry name" value="PXA"/>
    <property type="match status" value="1"/>
</dbReference>
<feature type="compositionally biased region" description="Low complexity" evidence="2">
    <location>
        <begin position="10"/>
        <end position="28"/>
    </location>
</feature>
<feature type="region of interest" description="Disordered" evidence="2">
    <location>
        <begin position="519"/>
        <end position="601"/>
    </location>
</feature>
<feature type="region of interest" description="Disordered" evidence="2">
    <location>
        <begin position="1091"/>
        <end position="1124"/>
    </location>
</feature>
<dbReference type="InterPro" id="IPR044926">
    <property type="entry name" value="RGS_subdomain_2"/>
</dbReference>
<feature type="transmembrane region" description="Helical" evidence="3">
    <location>
        <begin position="73"/>
        <end position="95"/>
    </location>
</feature>
<organism evidence="5 6">
    <name type="scientific">Catenaria anguillulae PL171</name>
    <dbReference type="NCBI Taxonomy" id="765915"/>
    <lineage>
        <taxon>Eukaryota</taxon>
        <taxon>Fungi</taxon>
        <taxon>Fungi incertae sedis</taxon>
        <taxon>Blastocladiomycota</taxon>
        <taxon>Blastocladiomycetes</taxon>
        <taxon>Blastocladiales</taxon>
        <taxon>Catenariaceae</taxon>
        <taxon>Catenaria</taxon>
    </lineage>
</organism>
<dbReference type="Pfam" id="PF08628">
    <property type="entry name" value="Nexin_C"/>
    <property type="match status" value="1"/>
</dbReference>
<keyword evidence="3" id="KW-1133">Transmembrane helix</keyword>
<dbReference type="Pfam" id="PF02194">
    <property type="entry name" value="PXA"/>
    <property type="match status" value="1"/>
</dbReference>
<comment type="caution">
    <text evidence="5">The sequence shown here is derived from an EMBL/GenBank/DDBJ whole genome shotgun (WGS) entry which is preliminary data.</text>
</comment>
<dbReference type="InterPro" id="IPR003114">
    <property type="entry name" value="Phox_assoc"/>
</dbReference>
<protein>
    <submittedName>
        <fullName evidence="5">PXA domain-domain-containing protein</fullName>
    </submittedName>
</protein>
<reference evidence="5 6" key="1">
    <citation type="submission" date="2016-07" db="EMBL/GenBank/DDBJ databases">
        <title>Pervasive Adenine N6-methylation of Active Genes in Fungi.</title>
        <authorList>
            <consortium name="DOE Joint Genome Institute"/>
            <person name="Mondo S.J."/>
            <person name="Dannebaum R.O."/>
            <person name="Kuo R.C."/>
            <person name="Labutti K."/>
            <person name="Haridas S."/>
            <person name="Kuo A."/>
            <person name="Salamov A."/>
            <person name="Ahrendt S.R."/>
            <person name="Lipzen A."/>
            <person name="Sullivan W."/>
            <person name="Andreopoulos W.B."/>
            <person name="Clum A."/>
            <person name="Lindquist E."/>
            <person name="Daum C."/>
            <person name="Ramamoorthy G.K."/>
            <person name="Gryganskyi A."/>
            <person name="Culley D."/>
            <person name="Magnuson J.K."/>
            <person name="James T.Y."/>
            <person name="O'Malley M.A."/>
            <person name="Stajich J.E."/>
            <person name="Spatafora J.W."/>
            <person name="Visel A."/>
            <person name="Grigoriev I.V."/>
        </authorList>
    </citation>
    <scope>NUCLEOTIDE SEQUENCE [LARGE SCALE GENOMIC DNA]</scope>
    <source>
        <strain evidence="5 6">PL171</strain>
    </source>
</reference>
<feature type="region of interest" description="Disordered" evidence="2">
    <location>
        <begin position="103"/>
        <end position="166"/>
    </location>
</feature>
<evidence type="ECO:0000259" key="4">
    <source>
        <dbReference type="PROSITE" id="PS51207"/>
    </source>
</evidence>
<dbReference type="OrthoDB" id="120967at2759"/>
<name>A0A1Y2HWJ8_9FUNG</name>
<dbReference type="InterPro" id="IPR013937">
    <property type="entry name" value="Sorting_nexin_C"/>
</dbReference>
<feature type="compositionally biased region" description="Pro residues" evidence="2">
    <location>
        <begin position="567"/>
        <end position="576"/>
    </location>
</feature>
<evidence type="ECO:0000256" key="3">
    <source>
        <dbReference type="SAM" id="Phobius"/>
    </source>
</evidence>
<feature type="compositionally biased region" description="Low complexity" evidence="2">
    <location>
        <begin position="520"/>
        <end position="531"/>
    </location>
</feature>
<evidence type="ECO:0000313" key="6">
    <source>
        <dbReference type="Proteomes" id="UP000193411"/>
    </source>
</evidence>
<keyword evidence="6" id="KW-1185">Reference proteome</keyword>
<comment type="similarity">
    <text evidence="1">Belongs to the sorting nexin family.</text>
</comment>
<dbReference type="Proteomes" id="UP000193411">
    <property type="component" value="Unassembled WGS sequence"/>
</dbReference>
<accession>A0A1Y2HWJ8</accession>
<gene>
    <name evidence="5" type="ORF">BCR44DRAFT_48534</name>
</gene>
<feature type="region of interest" description="Disordered" evidence="2">
    <location>
        <begin position="963"/>
        <end position="1013"/>
    </location>
</feature>
<dbReference type="STRING" id="765915.A0A1Y2HWJ8"/>
<evidence type="ECO:0000313" key="5">
    <source>
        <dbReference type="EMBL" id="ORZ38889.1"/>
    </source>
</evidence>
<keyword evidence="3" id="KW-0472">Membrane</keyword>
<feature type="domain" description="PXA" evidence="4">
    <location>
        <begin position="186"/>
        <end position="372"/>
    </location>
</feature>
<evidence type="ECO:0000256" key="2">
    <source>
        <dbReference type="SAM" id="MobiDB-lite"/>
    </source>
</evidence>
<dbReference type="EMBL" id="MCFL01000007">
    <property type="protein sequence ID" value="ORZ38889.1"/>
    <property type="molecule type" value="Genomic_DNA"/>
</dbReference>